<dbReference type="AlphaFoldDB" id="A0A4Q4KI86"/>
<feature type="transmembrane region" description="Helical" evidence="1">
    <location>
        <begin position="12"/>
        <end position="33"/>
    </location>
</feature>
<dbReference type="Proteomes" id="UP000293952">
    <property type="component" value="Unassembled WGS sequence"/>
</dbReference>
<dbReference type="OrthoDB" id="665715at2"/>
<feature type="domain" description="J" evidence="2">
    <location>
        <begin position="199"/>
        <end position="261"/>
    </location>
</feature>
<keyword evidence="4" id="KW-1185">Reference proteome</keyword>
<dbReference type="InterPro" id="IPR036869">
    <property type="entry name" value="J_dom_sf"/>
</dbReference>
<reference evidence="3 4" key="1">
    <citation type="submission" date="2019-02" db="EMBL/GenBank/DDBJ databases">
        <title>Genome sequence of the sea-ice species Brumimicrobium glaciale.</title>
        <authorList>
            <person name="Bowman J.P."/>
        </authorList>
    </citation>
    <scope>NUCLEOTIDE SEQUENCE [LARGE SCALE GENOMIC DNA]</scope>
    <source>
        <strain evidence="3 4">IC156</strain>
    </source>
</reference>
<dbReference type="RefSeq" id="WP_130094883.1">
    <property type="nucleotide sequence ID" value="NZ_SETE01000008.1"/>
</dbReference>
<keyword evidence="1" id="KW-1133">Transmembrane helix</keyword>
<organism evidence="3 4">
    <name type="scientific">Brumimicrobium glaciale</name>
    <dbReference type="NCBI Taxonomy" id="200475"/>
    <lineage>
        <taxon>Bacteria</taxon>
        <taxon>Pseudomonadati</taxon>
        <taxon>Bacteroidota</taxon>
        <taxon>Flavobacteriia</taxon>
        <taxon>Flavobacteriales</taxon>
        <taxon>Crocinitomicaceae</taxon>
        <taxon>Brumimicrobium</taxon>
    </lineage>
</organism>
<evidence type="ECO:0000256" key="1">
    <source>
        <dbReference type="SAM" id="Phobius"/>
    </source>
</evidence>
<keyword evidence="1" id="KW-0472">Membrane</keyword>
<evidence type="ECO:0000313" key="3">
    <source>
        <dbReference type="EMBL" id="RYM31419.1"/>
    </source>
</evidence>
<gene>
    <name evidence="3" type="ORF">ERX46_16035</name>
</gene>
<accession>A0A4Q4KI86</accession>
<evidence type="ECO:0000313" key="4">
    <source>
        <dbReference type="Proteomes" id="UP000293952"/>
    </source>
</evidence>
<dbReference type="Gene3D" id="1.10.3680.10">
    <property type="entry name" value="TerB-like"/>
    <property type="match status" value="1"/>
</dbReference>
<dbReference type="SUPFAM" id="SSF46565">
    <property type="entry name" value="Chaperone J-domain"/>
    <property type="match status" value="1"/>
</dbReference>
<protein>
    <recommendedName>
        <fullName evidence="2">J domain-containing protein</fullName>
    </recommendedName>
</protein>
<dbReference type="PRINTS" id="PR00625">
    <property type="entry name" value="JDOMAIN"/>
</dbReference>
<sequence>MKNINNNSGTSMAFLIAFVFVLFVVVVPVLGNIKNDRAWDHNLMNNEQQTNEIPPHDPLLEAYISLGALMVRKDRSSYKEKILYLNSYFSKHFPLSHYDFGRSFTESLKYPIHPRVISKWLRRKLPQRKQRLQIMYFLASLSNVDGAMNKREIALLKDINNLLKLSTEDFDSIIAMYTQKRERTKSSGNSISRISAIELAFKVMGISKNASKDEIKKAHRRLVKLHHPDVFATHGVEHQEIAEKRFIEIQKAYEILETRWK</sequence>
<dbReference type="EMBL" id="SETE01000008">
    <property type="protein sequence ID" value="RYM31419.1"/>
    <property type="molecule type" value="Genomic_DNA"/>
</dbReference>
<dbReference type="SMART" id="SM00271">
    <property type="entry name" value="DnaJ"/>
    <property type="match status" value="1"/>
</dbReference>
<dbReference type="InterPro" id="IPR001623">
    <property type="entry name" value="DnaJ_domain"/>
</dbReference>
<dbReference type="InterPro" id="IPR029024">
    <property type="entry name" value="TerB-like"/>
</dbReference>
<keyword evidence="1" id="KW-0812">Transmembrane</keyword>
<evidence type="ECO:0000259" key="2">
    <source>
        <dbReference type="PROSITE" id="PS50076"/>
    </source>
</evidence>
<dbReference type="Pfam" id="PF05099">
    <property type="entry name" value="TerB"/>
    <property type="match status" value="1"/>
</dbReference>
<dbReference type="CDD" id="cd06257">
    <property type="entry name" value="DnaJ"/>
    <property type="match status" value="1"/>
</dbReference>
<dbReference type="SUPFAM" id="SSF158682">
    <property type="entry name" value="TerB-like"/>
    <property type="match status" value="1"/>
</dbReference>
<dbReference type="PANTHER" id="PTHR24074">
    <property type="entry name" value="CO-CHAPERONE PROTEIN DJLA"/>
    <property type="match status" value="1"/>
</dbReference>
<dbReference type="Gene3D" id="1.10.287.110">
    <property type="entry name" value="DnaJ domain"/>
    <property type="match status" value="1"/>
</dbReference>
<name>A0A4Q4KI86_9FLAO</name>
<dbReference type="InterPro" id="IPR050817">
    <property type="entry name" value="DjlA_DnaK_co-chaperone"/>
</dbReference>
<dbReference type="PROSITE" id="PS50076">
    <property type="entry name" value="DNAJ_2"/>
    <property type="match status" value="1"/>
</dbReference>
<comment type="caution">
    <text evidence="3">The sequence shown here is derived from an EMBL/GenBank/DDBJ whole genome shotgun (WGS) entry which is preliminary data.</text>
</comment>
<dbReference type="InterPro" id="IPR007791">
    <property type="entry name" value="DjlA_N"/>
</dbReference>
<dbReference type="Pfam" id="PF00226">
    <property type="entry name" value="DnaJ"/>
    <property type="match status" value="1"/>
</dbReference>
<proteinExistence type="predicted"/>